<evidence type="ECO:0000313" key="2">
    <source>
        <dbReference type="Proteomes" id="UP000292564"/>
    </source>
</evidence>
<dbReference type="RefSeq" id="WP_130511126.1">
    <property type="nucleotide sequence ID" value="NZ_SHKY01000001.1"/>
</dbReference>
<keyword evidence="2" id="KW-1185">Reference proteome</keyword>
<organism evidence="1 2">
    <name type="scientific">Krasilnikovia cinnamomea</name>
    <dbReference type="NCBI Taxonomy" id="349313"/>
    <lineage>
        <taxon>Bacteria</taxon>
        <taxon>Bacillati</taxon>
        <taxon>Actinomycetota</taxon>
        <taxon>Actinomycetes</taxon>
        <taxon>Micromonosporales</taxon>
        <taxon>Micromonosporaceae</taxon>
        <taxon>Krasilnikovia</taxon>
    </lineage>
</organism>
<gene>
    <name evidence="1" type="ORF">EV385_4391</name>
</gene>
<reference evidence="1 2" key="1">
    <citation type="submission" date="2019-02" db="EMBL/GenBank/DDBJ databases">
        <title>Sequencing the genomes of 1000 actinobacteria strains.</title>
        <authorList>
            <person name="Klenk H.-P."/>
        </authorList>
    </citation>
    <scope>NUCLEOTIDE SEQUENCE [LARGE SCALE GENOMIC DNA]</scope>
    <source>
        <strain evidence="1 2">DSM 45162</strain>
    </source>
</reference>
<protein>
    <submittedName>
        <fullName evidence="1">Uncharacterized protein</fullName>
    </submittedName>
</protein>
<name>A0A4Q7ZQ15_9ACTN</name>
<sequence length="134" mass="14635">MIKSGHRFTVSMQEAFPQGCVFVPGSIAEGMDYDEKTKMRTPARDKVTGTRVYQCRVMDADEELGARSREVMVKLLSDVQPAPPVGAFQPVEFEGLTVTAYVDQKSGRLAYSYRATGIVAPKTLAEVRAGKAVS</sequence>
<comment type="caution">
    <text evidence="1">The sequence shown here is derived from an EMBL/GenBank/DDBJ whole genome shotgun (WGS) entry which is preliminary data.</text>
</comment>
<dbReference type="EMBL" id="SHKY01000001">
    <property type="protein sequence ID" value="RZU52525.1"/>
    <property type="molecule type" value="Genomic_DNA"/>
</dbReference>
<evidence type="ECO:0000313" key="1">
    <source>
        <dbReference type="EMBL" id="RZU52525.1"/>
    </source>
</evidence>
<dbReference type="AlphaFoldDB" id="A0A4Q7ZQ15"/>
<dbReference type="OrthoDB" id="4299905at2"/>
<dbReference type="Proteomes" id="UP000292564">
    <property type="component" value="Unassembled WGS sequence"/>
</dbReference>
<proteinExistence type="predicted"/>
<accession>A0A4Q7ZQ15</accession>